<feature type="domain" description="Thioredoxin-like fold" evidence="12">
    <location>
        <begin position="124"/>
        <end position="184"/>
    </location>
</feature>
<evidence type="ECO:0000256" key="6">
    <source>
        <dbReference type="ARBA" id="ARBA00023027"/>
    </source>
</evidence>
<feature type="binding site" evidence="9">
    <location>
        <begin position="475"/>
        <end position="485"/>
    </location>
    <ligand>
        <name>FAD</name>
        <dbReference type="ChEBI" id="CHEBI:57692"/>
    </ligand>
</feature>
<dbReference type="Gene3D" id="3.40.30.80">
    <property type="match status" value="1"/>
</dbReference>
<reference evidence="13 14" key="1">
    <citation type="submission" date="2014-09" db="EMBL/GenBank/DDBJ databases">
        <title>Draft Genome Sequence of Porphyromonas macacae COT-192_OH2859.</title>
        <authorList>
            <person name="Wallis C."/>
            <person name="Deusch O."/>
            <person name="O'Flynn C."/>
            <person name="Davis I."/>
            <person name="Horsfall A."/>
            <person name="Kirkwood N."/>
            <person name="Harris S."/>
            <person name="Eisen J.A."/>
            <person name="Coil D.A."/>
            <person name="Darling A.E."/>
            <person name="Jospin G."/>
            <person name="Alexiev A."/>
        </authorList>
    </citation>
    <scope>NUCLEOTIDE SEQUENCE [LARGE SCALE GENOMIC DNA]</scope>
    <source>
        <strain evidence="14">COT-192 OH2859</strain>
    </source>
</reference>
<evidence type="ECO:0000256" key="10">
    <source>
        <dbReference type="PIRSR" id="PIRSR000238-2"/>
    </source>
</evidence>
<keyword evidence="5" id="KW-0560">Oxidoreductase</keyword>
<keyword evidence="7 10" id="KW-1015">Disulfide bond</keyword>
<dbReference type="EMBL" id="JRFA01000023">
    <property type="protein sequence ID" value="KGN73392.1"/>
    <property type="molecule type" value="Genomic_DNA"/>
</dbReference>
<dbReference type="GO" id="GO:0032991">
    <property type="term" value="C:protein-containing complex"/>
    <property type="evidence" value="ECO:0007669"/>
    <property type="project" value="UniProtKB-ARBA"/>
</dbReference>
<dbReference type="FunFam" id="3.50.50.60:FF:000007">
    <property type="entry name" value="Alkyl hydroperoxide reductase, F subunit"/>
    <property type="match status" value="1"/>
</dbReference>
<evidence type="ECO:0000256" key="9">
    <source>
        <dbReference type="PIRSR" id="PIRSR000238-1"/>
    </source>
</evidence>
<evidence type="ECO:0000259" key="12">
    <source>
        <dbReference type="Pfam" id="PF13192"/>
    </source>
</evidence>
<dbReference type="OrthoDB" id="9806179at2"/>
<dbReference type="Pfam" id="PF13192">
    <property type="entry name" value="Thioredoxin_3"/>
    <property type="match status" value="1"/>
</dbReference>
<dbReference type="PIRSF" id="PIRSF000238">
    <property type="entry name" value="AhpF"/>
    <property type="match status" value="1"/>
</dbReference>
<comment type="caution">
    <text evidence="13">The sequence shown here is derived from an EMBL/GenBank/DDBJ whole genome shotgun (WGS) entry which is preliminary data.</text>
</comment>
<dbReference type="AlphaFoldDB" id="A0A0A2E718"/>
<evidence type="ECO:0000256" key="8">
    <source>
        <dbReference type="ARBA" id="ARBA00023284"/>
    </source>
</evidence>
<comment type="cofactor">
    <cofactor evidence="9">
        <name>FAD</name>
        <dbReference type="ChEBI" id="CHEBI:57692"/>
    </cofactor>
    <text evidence="9">Binds 1 FAD per subunit.</text>
</comment>
<dbReference type="InterPro" id="IPR023753">
    <property type="entry name" value="FAD/NAD-binding_dom"/>
</dbReference>
<dbReference type="InterPro" id="IPR044142">
    <property type="entry name" value="AhpF_NTD_N"/>
</dbReference>
<evidence type="ECO:0000256" key="7">
    <source>
        <dbReference type="ARBA" id="ARBA00023157"/>
    </source>
</evidence>
<dbReference type="InterPro" id="IPR036249">
    <property type="entry name" value="Thioredoxin-like_sf"/>
</dbReference>
<evidence type="ECO:0000256" key="3">
    <source>
        <dbReference type="ARBA" id="ARBA00022630"/>
    </source>
</evidence>
<dbReference type="GO" id="GO:0102039">
    <property type="term" value="F:NADH-dependent peroxiredoxin activity"/>
    <property type="evidence" value="ECO:0007669"/>
    <property type="project" value="InterPro"/>
</dbReference>
<dbReference type="InterPro" id="IPR036188">
    <property type="entry name" value="FAD/NAD-bd_sf"/>
</dbReference>
<dbReference type="SUPFAM" id="SSF52833">
    <property type="entry name" value="Thioredoxin-like"/>
    <property type="match status" value="2"/>
</dbReference>
<feature type="binding site" evidence="9">
    <location>
        <begin position="213"/>
        <end position="228"/>
    </location>
    <ligand>
        <name>FAD</name>
        <dbReference type="ChEBI" id="CHEBI:57692"/>
    </ligand>
</feature>
<comment type="subunit">
    <text evidence="2">Homodimer.</text>
</comment>
<feature type="domain" description="FAD/NAD(P)-binding" evidence="11">
    <location>
        <begin position="212"/>
        <end position="501"/>
    </location>
</feature>
<dbReference type="RefSeq" id="WP_036874561.1">
    <property type="nucleotide sequence ID" value="NZ_JASBZX010000005.1"/>
</dbReference>
<dbReference type="GO" id="GO:0050660">
    <property type="term" value="F:flavin adenine dinucleotide binding"/>
    <property type="evidence" value="ECO:0007669"/>
    <property type="project" value="InterPro"/>
</dbReference>
<dbReference type="CDD" id="cd02974">
    <property type="entry name" value="AhpF_NTD_N"/>
    <property type="match status" value="1"/>
</dbReference>
<evidence type="ECO:0000256" key="2">
    <source>
        <dbReference type="ARBA" id="ARBA00011738"/>
    </source>
</evidence>
<dbReference type="InterPro" id="IPR008255">
    <property type="entry name" value="Pyr_nucl-diS_OxRdtase_2_AS"/>
</dbReference>
<dbReference type="PRINTS" id="PR00368">
    <property type="entry name" value="FADPNR"/>
</dbReference>
<keyword evidence="4 9" id="KW-0274">FAD</keyword>
<dbReference type="NCBIfam" id="TIGR03140">
    <property type="entry name" value="AhpF"/>
    <property type="match status" value="1"/>
</dbReference>
<dbReference type="GO" id="GO:0016668">
    <property type="term" value="F:oxidoreductase activity, acting on a sulfur group of donors, NAD(P) as acceptor"/>
    <property type="evidence" value="ECO:0007669"/>
    <property type="project" value="UniProtKB-ARBA"/>
</dbReference>
<dbReference type="PRINTS" id="PR00469">
    <property type="entry name" value="PNDRDTASEII"/>
</dbReference>
<evidence type="ECO:0000256" key="5">
    <source>
        <dbReference type="ARBA" id="ARBA00023002"/>
    </source>
</evidence>
<dbReference type="Proteomes" id="UP000030103">
    <property type="component" value="Unassembled WGS sequence"/>
</dbReference>
<feature type="disulfide bond" description="Redox-active" evidence="10">
    <location>
        <begin position="342"/>
        <end position="345"/>
    </location>
</feature>
<dbReference type="InterPro" id="IPR012336">
    <property type="entry name" value="Thioredoxin-like_fold"/>
</dbReference>
<dbReference type="GO" id="GO:0051287">
    <property type="term" value="F:NAD binding"/>
    <property type="evidence" value="ECO:0007669"/>
    <property type="project" value="InterPro"/>
</dbReference>
<dbReference type="PANTHER" id="PTHR48105">
    <property type="entry name" value="THIOREDOXIN REDUCTASE 1-RELATED-RELATED"/>
    <property type="match status" value="1"/>
</dbReference>
<evidence type="ECO:0000256" key="1">
    <source>
        <dbReference type="ARBA" id="ARBA00009333"/>
    </source>
</evidence>
<keyword evidence="8 10" id="KW-0676">Redox-active center</keyword>
<accession>A0A0A2E718</accession>
<evidence type="ECO:0000313" key="14">
    <source>
        <dbReference type="Proteomes" id="UP000030103"/>
    </source>
</evidence>
<sequence>MLDQSMLDSIRGIFASLKAHYTLSASVRDDSHGKQLEEMCREVASVSEQIDYTVEQADFIALSLLKEGKPTGIVFRGVPGGHEFTSLLLAVLNADGQGKNLPDGLLQQRIAFLKTPIKLTTYASLSCTNCPEVVQSLNLMALYNPGIEHEMVDGAIYKDEVEALGINAVPAVYANGEQLHVGQSNLGNLLIKLEEKMGVTEQAAVTSEPQIFDLIVVGGGPAGSASAIYSARKGLRVALVAERVGGQVNETTGIENIPSVNYTTGMQLAADLRKHVEDYSITLFDGRRIDEISALDDHLFQVKTIMGEQLRAMQVILATGARWRRLDVPGEEQYIGRGVAFCPHCDGPFFKGKSVAVVGGGNSGVEAAIDLAGICSKVTVLEFMPELKADKVLREKLFSLSNVEVHTNVATQEVFGDGQKVNGVRIKDRTTGEVHELALDGVFVQIGLAANTSVFDGLVERNRAGEIIVDERCRTSRLGLYAAGDCTTVPYKQIVIAMGEGAKAALTAFDDRIRQA</sequence>
<dbReference type="GO" id="GO:0005829">
    <property type="term" value="C:cytosol"/>
    <property type="evidence" value="ECO:0007669"/>
    <property type="project" value="UniProtKB-ARBA"/>
</dbReference>
<keyword evidence="3" id="KW-0285">Flavoprotein</keyword>
<dbReference type="InterPro" id="IPR012081">
    <property type="entry name" value="Alkyl_hydroperoxide_Rdtase_suF"/>
</dbReference>
<dbReference type="GO" id="GO:0000302">
    <property type="term" value="P:response to reactive oxygen species"/>
    <property type="evidence" value="ECO:0007669"/>
    <property type="project" value="InterPro"/>
</dbReference>
<evidence type="ECO:0000259" key="11">
    <source>
        <dbReference type="Pfam" id="PF07992"/>
    </source>
</evidence>
<dbReference type="InterPro" id="IPR050097">
    <property type="entry name" value="Ferredoxin-NADP_redctase_2"/>
</dbReference>
<dbReference type="PROSITE" id="PS51354">
    <property type="entry name" value="GLUTAREDOXIN_2"/>
    <property type="match status" value="1"/>
</dbReference>
<proteinExistence type="inferred from homology"/>
<evidence type="ECO:0000256" key="4">
    <source>
        <dbReference type="ARBA" id="ARBA00022827"/>
    </source>
</evidence>
<dbReference type="STRING" id="28115.HQ47_07975"/>
<dbReference type="Gene3D" id="3.50.50.60">
    <property type="entry name" value="FAD/NAD(P)-binding domain"/>
    <property type="match status" value="2"/>
</dbReference>
<comment type="similarity">
    <text evidence="1">Belongs to the class-II pyridine nucleotide-disulfide oxidoreductase family.</text>
</comment>
<keyword evidence="14" id="KW-1185">Reference proteome</keyword>
<dbReference type="SUPFAM" id="SSF51905">
    <property type="entry name" value="FAD/NAD(P)-binding domain"/>
    <property type="match status" value="1"/>
</dbReference>
<evidence type="ECO:0000313" key="13">
    <source>
        <dbReference type="EMBL" id="KGN73392.1"/>
    </source>
</evidence>
<dbReference type="PROSITE" id="PS00573">
    <property type="entry name" value="PYRIDINE_REDOX_2"/>
    <property type="match status" value="1"/>
</dbReference>
<dbReference type="Pfam" id="PF07992">
    <property type="entry name" value="Pyr_redox_2"/>
    <property type="match status" value="1"/>
</dbReference>
<keyword evidence="6" id="KW-0520">NAD</keyword>
<protein>
    <submittedName>
        <fullName evidence="13">NADH dehydrogenase</fullName>
    </submittedName>
</protein>
<gene>
    <name evidence="13" type="ORF">HQ47_07975</name>
</gene>
<dbReference type="eggNOG" id="COG3634">
    <property type="taxonomic scope" value="Bacteria"/>
</dbReference>
<name>A0A0A2E718_9PORP</name>
<organism evidence="13 14">
    <name type="scientific">Porphyromonas macacae</name>
    <dbReference type="NCBI Taxonomy" id="28115"/>
    <lineage>
        <taxon>Bacteria</taxon>
        <taxon>Pseudomonadati</taxon>
        <taxon>Bacteroidota</taxon>
        <taxon>Bacteroidia</taxon>
        <taxon>Bacteroidales</taxon>
        <taxon>Porphyromonadaceae</taxon>
        <taxon>Porphyromonas</taxon>
    </lineage>
</organism>